<dbReference type="RefSeq" id="WP_199745186.1">
    <property type="nucleotide sequence ID" value="NZ_RFFG01000238.1"/>
</dbReference>
<name>A0A3M2KZY8_9ACTN</name>
<dbReference type="EMBL" id="RFFG01000238">
    <property type="protein sequence ID" value="RMI30020.1"/>
    <property type="molecule type" value="Genomic_DNA"/>
</dbReference>
<dbReference type="AlphaFoldDB" id="A0A3M2KZY8"/>
<accession>A0A3M2KZY8</accession>
<evidence type="ECO:0000313" key="2">
    <source>
        <dbReference type="EMBL" id="RMI30020.1"/>
    </source>
</evidence>
<feature type="region of interest" description="Disordered" evidence="1">
    <location>
        <begin position="1"/>
        <end position="42"/>
    </location>
</feature>
<gene>
    <name evidence="2" type="ORF">EBO15_43105</name>
</gene>
<feature type="compositionally biased region" description="Pro residues" evidence="1">
    <location>
        <begin position="22"/>
        <end position="35"/>
    </location>
</feature>
<protein>
    <submittedName>
        <fullName evidence="2">Uncharacterized protein</fullName>
    </submittedName>
</protein>
<evidence type="ECO:0000313" key="3">
    <source>
        <dbReference type="Proteomes" id="UP000282674"/>
    </source>
</evidence>
<keyword evidence="3" id="KW-1185">Reference proteome</keyword>
<reference evidence="2 3" key="1">
    <citation type="submission" date="2018-10" db="EMBL/GenBank/DDBJ databases">
        <title>Isolation from soil.</title>
        <authorList>
            <person name="Hu J."/>
        </authorList>
    </citation>
    <scope>NUCLEOTIDE SEQUENCE [LARGE SCALE GENOMIC DNA]</scope>
    <source>
        <strain evidence="2 3">NEAU-Ht49</strain>
    </source>
</reference>
<sequence>AWTTSAGPAADGRHPRRAEPVPAAPTPAPAAPAPPGDSARNCVDELRGDLEASRDDPSPDTAAFNKFGVLTHGKVDKNKLAAVLKNKCGITIPVMTIATLLERTCKLGPKLFQGSDASFFHRLMKCAEENLGKVGG</sequence>
<evidence type="ECO:0000256" key="1">
    <source>
        <dbReference type="SAM" id="MobiDB-lite"/>
    </source>
</evidence>
<feature type="non-terminal residue" evidence="2">
    <location>
        <position position="1"/>
    </location>
</feature>
<proteinExistence type="predicted"/>
<organism evidence="2 3">
    <name type="scientific">Actinomadura harenae</name>
    <dbReference type="NCBI Taxonomy" id="2483351"/>
    <lineage>
        <taxon>Bacteria</taxon>
        <taxon>Bacillati</taxon>
        <taxon>Actinomycetota</taxon>
        <taxon>Actinomycetes</taxon>
        <taxon>Streptosporangiales</taxon>
        <taxon>Thermomonosporaceae</taxon>
        <taxon>Actinomadura</taxon>
    </lineage>
</organism>
<comment type="caution">
    <text evidence="2">The sequence shown here is derived from an EMBL/GenBank/DDBJ whole genome shotgun (WGS) entry which is preliminary data.</text>
</comment>
<dbReference type="Proteomes" id="UP000282674">
    <property type="component" value="Unassembled WGS sequence"/>
</dbReference>